<keyword evidence="4" id="KW-1003">Cell membrane</keyword>
<protein>
    <submittedName>
        <fullName evidence="10">Spermidine/putrescine ABC transporter membrane protein</fullName>
    </submittedName>
</protein>
<dbReference type="SUPFAM" id="SSF161098">
    <property type="entry name" value="MetI-like"/>
    <property type="match status" value="1"/>
</dbReference>
<comment type="caution">
    <text evidence="10">The sequence shown here is derived from an EMBL/GenBank/DDBJ whole genome shotgun (WGS) entry which is preliminary data.</text>
</comment>
<feature type="domain" description="ABC transmembrane type-1" evidence="9">
    <location>
        <begin position="107"/>
        <end position="322"/>
    </location>
</feature>
<dbReference type="Gene3D" id="1.10.3720.10">
    <property type="entry name" value="MetI-like"/>
    <property type="match status" value="1"/>
</dbReference>
<feature type="transmembrane region" description="Helical" evidence="8">
    <location>
        <begin position="300"/>
        <end position="321"/>
    </location>
</feature>
<keyword evidence="3" id="KW-0813">Transport</keyword>
<sequence length="331" mass="34255">MTGTDLAADPTSRATRAGVGAAAARPSGLVVDDTIGGPGGLLGILGRLRTGWRPSTATLAMIPFLAFVGIFLIWPMAAVVVKTFTPDGRFGVGTLVRAVTGPYQSAFTNSLMLAGASAVIGGVLGLALALALRGLERPRWLRPTIDAWSSVASQLGGVPLAFAFVAALGTQGVLTKALAAVGIDVAGSGFSLSTLAGMTFVYLYFEIPLMFLVVAPAVAGLRTTWREAAELMGASPARYWLTVGGPILAPSVLGGMLLLFINAFSAYATAYVLNSSGQLVPLAIRFVLQGNVITGEQGLGYALVTWTVALLVAGLVFMNVLQRRAARWSRA</sequence>
<evidence type="ECO:0000256" key="5">
    <source>
        <dbReference type="ARBA" id="ARBA00022692"/>
    </source>
</evidence>
<comment type="subcellular location">
    <subcellularLocation>
        <location evidence="1">Cell membrane</location>
        <topology evidence="1">Multi-pass membrane protein</topology>
    </subcellularLocation>
</comment>
<evidence type="ECO:0000256" key="3">
    <source>
        <dbReference type="ARBA" id="ARBA00022448"/>
    </source>
</evidence>
<evidence type="ECO:0000256" key="8">
    <source>
        <dbReference type="SAM" id="Phobius"/>
    </source>
</evidence>
<feature type="transmembrane region" description="Helical" evidence="8">
    <location>
        <begin position="57"/>
        <end position="77"/>
    </location>
</feature>
<evidence type="ECO:0000256" key="2">
    <source>
        <dbReference type="ARBA" id="ARBA00007069"/>
    </source>
</evidence>
<keyword evidence="5 8" id="KW-0812">Transmembrane</keyword>
<reference evidence="10" key="1">
    <citation type="submission" date="2016-10" db="EMBL/GenBank/DDBJ databases">
        <title>Sequence of Gallionella enrichment culture.</title>
        <authorList>
            <person name="Poehlein A."/>
            <person name="Muehling M."/>
            <person name="Daniel R."/>
        </authorList>
    </citation>
    <scope>NUCLEOTIDE SEQUENCE</scope>
</reference>
<feature type="transmembrane region" description="Helical" evidence="8">
    <location>
        <begin position="111"/>
        <end position="135"/>
    </location>
</feature>
<proteinExistence type="inferred from homology"/>
<dbReference type="PANTHER" id="PTHR42929:SF1">
    <property type="entry name" value="INNER MEMBRANE ABC TRANSPORTER PERMEASE PROTEIN YDCU-RELATED"/>
    <property type="match status" value="1"/>
</dbReference>
<dbReference type="GO" id="GO:0005886">
    <property type="term" value="C:plasma membrane"/>
    <property type="evidence" value="ECO:0007669"/>
    <property type="project" value="UniProtKB-SubCell"/>
</dbReference>
<dbReference type="EMBL" id="MLJW01000400">
    <property type="protein sequence ID" value="OIQ87863.1"/>
    <property type="molecule type" value="Genomic_DNA"/>
</dbReference>
<organism evidence="10">
    <name type="scientific">mine drainage metagenome</name>
    <dbReference type="NCBI Taxonomy" id="410659"/>
    <lineage>
        <taxon>unclassified sequences</taxon>
        <taxon>metagenomes</taxon>
        <taxon>ecological metagenomes</taxon>
    </lineage>
</organism>
<dbReference type="GO" id="GO:0055085">
    <property type="term" value="P:transmembrane transport"/>
    <property type="evidence" value="ECO:0007669"/>
    <property type="project" value="InterPro"/>
</dbReference>
<evidence type="ECO:0000256" key="7">
    <source>
        <dbReference type="ARBA" id="ARBA00023136"/>
    </source>
</evidence>
<dbReference type="AlphaFoldDB" id="A0A1J5R726"/>
<comment type="similarity">
    <text evidence="2">Belongs to the binding-protein-dependent transport system permease family. CysTW subfamily.</text>
</comment>
<name>A0A1J5R726_9ZZZZ</name>
<accession>A0A1J5R726</accession>
<dbReference type="PROSITE" id="PS50928">
    <property type="entry name" value="ABC_TM1"/>
    <property type="match status" value="1"/>
</dbReference>
<keyword evidence="6 8" id="KW-1133">Transmembrane helix</keyword>
<evidence type="ECO:0000313" key="10">
    <source>
        <dbReference type="EMBL" id="OIQ87863.1"/>
    </source>
</evidence>
<feature type="transmembrane region" description="Helical" evidence="8">
    <location>
        <begin position="200"/>
        <end position="219"/>
    </location>
</feature>
<dbReference type="Pfam" id="PF00528">
    <property type="entry name" value="BPD_transp_1"/>
    <property type="match status" value="1"/>
</dbReference>
<evidence type="ECO:0000256" key="1">
    <source>
        <dbReference type="ARBA" id="ARBA00004651"/>
    </source>
</evidence>
<gene>
    <name evidence="10" type="ORF">GALL_302690</name>
</gene>
<dbReference type="PANTHER" id="PTHR42929">
    <property type="entry name" value="INNER MEMBRANE ABC TRANSPORTER PERMEASE PROTEIN YDCU-RELATED-RELATED"/>
    <property type="match status" value="1"/>
</dbReference>
<dbReference type="InterPro" id="IPR000515">
    <property type="entry name" value="MetI-like"/>
</dbReference>
<keyword evidence="7 8" id="KW-0472">Membrane</keyword>
<evidence type="ECO:0000256" key="4">
    <source>
        <dbReference type="ARBA" id="ARBA00022475"/>
    </source>
</evidence>
<evidence type="ECO:0000259" key="9">
    <source>
        <dbReference type="PROSITE" id="PS50928"/>
    </source>
</evidence>
<dbReference type="InterPro" id="IPR035906">
    <property type="entry name" value="MetI-like_sf"/>
</dbReference>
<feature type="transmembrane region" description="Helical" evidence="8">
    <location>
        <begin position="147"/>
        <end position="167"/>
    </location>
</feature>
<feature type="transmembrane region" description="Helical" evidence="8">
    <location>
        <begin position="239"/>
        <end position="261"/>
    </location>
</feature>
<evidence type="ECO:0000256" key="6">
    <source>
        <dbReference type="ARBA" id="ARBA00022989"/>
    </source>
</evidence>